<organism evidence="2 3">
    <name type="scientific">Protopolystoma xenopodis</name>
    <dbReference type="NCBI Taxonomy" id="117903"/>
    <lineage>
        <taxon>Eukaryota</taxon>
        <taxon>Metazoa</taxon>
        <taxon>Spiralia</taxon>
        <taxon>Lophotrochozoa</taxon>
        <taxon>Platyhelminthes</taxon>
        <taxon>Monogenea</taxon>
        <taxon>Polyopisthocotylea</taxon>
        <taxon>Polystomatidea</taxon>
        <taxon>Polystomatidae</taxon>
        <taxon>Protopolystoma</taxon>
    </lineage>
</organism>
<keyword evidence="3" id="KW-1185">Reference proteome</keyword>
<accession>A0A448WZ46</accession>
<proteinExistence type="predicted"/>
<sequence length="114" mass="12543">LLLRQRGVEHLLNILTNQQAFVFGHVDSLASDALKTDLNEASSETQQCRRRRRYHKFSNDSETEPSESGPSSQLSLTGGIRKMTSSETKDYANSRILTLSVCVASSTTGIPKTA</sequence>
<comment type="caution">
    <text evidence="2">The sequence shown here is derived from an EMBL/GenBank/DDBJ whole genome shotgun (WGS) entry which is preliminary data.</text>
</comment>
<name>A0A448WZ46_9PLAT</name>
<dbReference type="EMBL" id="CAAALY010063799">
    <property type="protein sequence ID" value="VEL23766.1"/>
    <property type="molecule type" value="Genomic_DNA"/>
</dbReference>
<dbReference type="Proteomes" id="UP000784294">
    <property type="component" value="Unassembled WGS sequence"/>
</dbReference>
<dbReference type="AlphaFoldDB" id="A0A448WZ46"/>
<feature type="non-terminal residue" evidence="2">
    <location>
        <position position="1"/>
    </location>
</feature>
<reference evidence="2" key="1">
    <citation type="submission" date="2018-11" db="EMBL/GenBank/DDBJ databases">
        <authorList>
            <consortium name="Pathogen Informatics"/>
        </authorList>
    </citation>
    <scope>NUCLEOTIDE SEQUENCE</scope>
</reference>
<evidence type="ECO:0000313" key="3">
    <source>
        <dbReference type="Proteomes" id="UP000784294"/>
    </source>
</evidence>
<protein>
    <submittedName>
        <fullName evidence="2">Uncharacterized protein</fullName>
    </submittedName>
</protein>
<evidence type="ECO:0000313" key="2">
    <source>
        <dbReference type="EMBL" id="VEL23766.1"/>
    </source>
</evidence>
<gene>
    <name evidence="2" type="ORF">PXEA_LOCUS17206</name>
</gene>
<evidence type="ECO:0000256" key="1">
    <source>
        <dbReference type="SAM" id="MobiDB-lite"/>
    </source>
</evidence>
<feature type="region of interest" description="Disordered" evidence="1">
    <location>
        <begin position="38"/>
        <end position="87"/>
    </location>
</feature>